<dbReference type="CDD" id="cd00130">
    <property type="entry name" value="PAS"/>
    <property type="match status" value="1"/>
</dbReference>
<dbReference type="InterPro" id="IPR043128">
    <property type="entry name" value="Rev_trsase/Diguanyl_cyclase"/>
</dbReference>
<gene>
    <name evidence="4" type="ORF">MNBD_GAMMA17-894</name>
</gene>
<feature type="domain" description="PAC" evidence="2">
    <location>
        <begin position="85"/>
        <end position="136"/>
    </location>
</feature>
<dbReference type="InterPro" id="IPR035965">
    <property type="entry name" value="PAS-like_dom_sf"/>
</dbReference>
<evidence type="ECO:0000259" key="1">
    <source>
        <dbReference type="PROSITE" id="PS50112"/>
    </source>
</evidence>
<dbReference type="InterPro" id="IPR050469">
    <property type="entry name" value="Diguanylate_Cyclase"/>
</dbReference>
<dbReference type="PROSITE" id="PS50113">
    <property type="entry name" value="PAC"/>
    <property type="match status" value="1"/>
</dbReference>
<dbReference type="PROSITE" id="PS50112">
    <property type="entry name" value="PAS"/>
    <property type="match status" value="1"/>
</dbReference>
<feature type="domain" description="GGDEF" evidence="3">
    <location>
        <begin position="175"/>
        <end position="312"/>
    </location>
</feature>
<dbReference type="PANTHER" id="PTHR45138">
    <property type="entry name" value="REGULATORY COMPONENTS OF SENSORY TRANSDUCTION SYSTEM"/>
    <property type="match status" value="1"/>
</dbReference>
<sequence length="325" mass="37365">MCDTNKMEIDDSVYKTLLESTKAIPWKIDWQSKKFTYIGPQIESLLGWSTSSWHSVDDWIERMHSDDRESVVNFCISQSQAGNDHEADYRALKKDGGYIWIRDVVHVIRKNNEVESIVGFMFDISERKKTEEKLIQLQKELEELSYKDALTNIANRRMFDSILKREWASAQRNQQPIALILLDIDFFKEYNDHYGHIMGDDCLKQVARILSNVATRPRDFVARFGGEEFVLVLSDTDESSAIKIAEECRREITKHAIPHVHSTIDQILTISAGAGAITPLNNSDQKDFIRQIDTLLYKAKLHGRNCVIHKASQQQAILTPPVALR</sequence>
<accession>A0A3B1A5G0</accession>
<dbReference type="SMART" id="SM00267">
    <property type="entry name" value="GGDEF"/>
    <property type="match status" value="1"/>
</dbReference>
<dbReference type="InterPro" id="IPR013655">
    <property type="entry name" value="PAS_fold_3"/>
</dbReference>
<name>A0A3B1A5G0_9ZZZZ</name>
<reference evidence="4" key="1">
    <citation type="submission" date="2018-06" db="EMBL/GenBank/DDBJ databases">
        <authorList>
            <person name="Zhirakovskaya E."/>
        </authorList>
    </citation>
    <scope>NUCLEOTIDE SEQUENCE</scope>
</reference>
<proteinExistence type="predicted"/>
<dbReference type="SUPFAM" id="SSF55073">
    <property type="entry name" value="Nucleotide cyclase"/>
    <property type="match status" value="1"/>
</dbReference>
<dbReference type="GO" id="GO:0005886">
    <property type="term" value="C:plasma membrane"/>
    <property type="evidence" value="ECO:0007669"/>
    <property type="project" value="TreeGrafter"/>
</dbReference>
<dbReference type="Pfam" id="PF08447">
    <property type="entry name" value="PAS_3"/>
    <property type="match status" value="1"/>
</dbReference>
<dbReference type="InterPro" id="IPR001610">
    <property type="entry name" value="PAC"/>
</dbReference>
<dbReference type="InterPro" id="IPR000700">
    <property type="entry name" value="PAS-assoc_C"/>
</dbReference>
<dbReference type="NCBIfam" id="TIGR00229">
    <property type="entry name" value="sensory_box"/>
    <property type="match status" value="1"/>
</dbReference>
<dbReference type="Pfam" id="PF00990">
    <property type="entry name" value="GGDEF"/>
    <property type="match status" value="1"/>
</dbReference>
<dbReference type="FunFam" id="3.30.70.270:FF:000001">
    <property type="entry name" value="Diguanylate cyclase domain protein"/>
    <property type="match status" value="1"/>
</dbReference>
<dbReference type="InterPro" id="IPR000014">
    <property type="entry name" value="PAS"/>
</dbReference>
<dbReference type="GO" id="GO:0043709">
    <property type="term" value="P:cell adhesion involved in single-species biofilm formation"/>
    <property type="evidence" value="ECO:0007669"/>
    <property type="project" value="TreeGrafter"/>
</dbReference>
<dbReference type="GO" id="GO:0052621">
    <property type="term" value="F:diguanylate cyclase activity"/>
    <property type="evidence" value="ECO:0007669"/>
    <property type="project" value="TreeGrafter"/>
</dbReference>
<dbReference type="SMART" id="SM00086">
    <property type="entry name" value="PAC"/>
    <property type="match status" value="1"/>
</dbReference>
<dbReference type="CDD" id="cd01949">
    <property type="entry name" value="GGDEF"/>
    <property type="match status" value="1"/>
</dbReference>
<dbReference type="InterPro" id="IPR029787">
    <property type="entry name" value="Nucleotide_cyclase"/>
</dbReference>
<feature type="domain" description="PAS" evidence="1">
    <location>
        <begin position="10"/>
        <end position="83"/>
    </location>
</feature>
<dbReference type="SUPFAM" id="SSF55785">
    <property type="entry name" value="PYP-like sensor domain (PAS domain)"/>
    <property type="match status" value="1"/>
</dbReference>
<evidence type="ECO:0000259" key="2">
    <source>
        <dbReference type="PROSITE" id="PS50113"/>
    </source>
</evidence>
<dbReference type="Gene3D" id="3.30.70.270">
    <property type="match status" value="1"/>
</dbReference>
<evidence type="ECO:0000259" key="3">
    <source>
        <dbReference type="PROSITE" id="PS50887"/>
    </source>
</evidence>
<dbReference type="Gene3D" id="3.30.450.20">
    <property type="entry name" value="PAS domain"/>
    <property type="match status" value="1"/>
</dbReference>
<protein>
    <submittedName>
        <fullName evidence="4">FOG: PAS/PAC domain</fullName>
    </submittedName>
</protein>
<dbReference type="InterPro" id="IPR000160">
    <property type="entry name" value="GGDEF_dom"/>
</dbReference>
<organism evidence="4">
    <name type="scientific">hydrothermal vent metagenome</name>
    <dbReference type="NCBI Taxonomy" id="652676"/>
    <lineage>
        <taxon>unclassified sequences</taxon>
        <taxon>metagenomes</taxon>
        <taxon>ecological metagenomes</taxon>
    </lineage>
</organism>
<dbReference type="PROSITE" id="PS50887">
    <property type="entry name" value="GGDEF"/>
    <property type="match status" value="1"/>
</dbReference>
<dbReference type="AlphaFoldDB" id="A0A3B1A5G0"/>
<dbReference type="NCBIfam" id="TIGR00254">
    <property type="entry name" value="GGDEF"/>
    <property type="match status" value="1"/>
</dbReference>
<evidence type="ECO:0000313" key="4">
    <source>
        <dbReference type="EMBL" id="VAW88974.1"/>
    </source>
</evidence>
<dbReference type="GO" id="GO:1902201">
    <property type="term" value="P:negative regulation of bacterial-type flagellum-dependent cell motility"/>
    <property type="evidence" value="ECO:0007669"/>
    <property type="project" value="TreeGrafter"/>
</dbReference>
<dbReference type="PANTHER" id="PTHR45138:SF9">
    <property type="entry name" value="DIGUANYLATE CYCLASE DGCM-RELATED"/>
    <property type="match status" value="1"/>
</dbReference>
<dbReference type="EMBL" id="UOFQ01000115">
    <property type="protein sequence ID" value="VAW88974.1"/>
    <property type="molecule type" value="Genomic_DNA"/>
</dbReference>